<dbReference type="Proteomes" id="UP000054538">
    <property type="component" value="Unassembled WGS sequence"/>
</dbReference>
<dbReference type="HOGENOM" id="CLU_047639_6_0_1"/>
<keyword evidence="4" id="KW-1185">Reference proteome</keyword>
<name>A0A0D0DTD3_9AGAM</name>
<proteinExistence type="predicted"/>
<organism evidence="3 4">
    <name type="scientific">Paxillus rubicundulus Ve08.2h10</name>
    <dbReference type="NCBI Taxonomy" id="930991"/>
    <lineage>
        <taxon>Eukaryota</taxon>
        <taxon>Fungi</taxon>
        <taxon>Dikarya</taxon>
        <taxon>Basidiomycota</taxon>
        <taxon>Agaricomycotina</taxon>
        <taxon>Agaricomycetes</taxon>
        <taxon>Agaricomycetidae</taxon>
        <taxon>Boletales</taxon>
        <taxon>Paxilineae</taxon>
        <taxon>Paxillaceae</taxon>
        <taxon>Paxillus</taxon>
    </lineage>
</organism>
<evidence type="ECO:0000313" key="4">
    <source>
        <dbReference type="Proteomes" id="UP000054538"/>
    </source>
</evidence>
<reference evidence="3 4" key="1">
    <citation type="submission" date="2014-04" db="EMBL/GenBank/DDBJ databases">
        <authorList>
            <consortium name="DOE Joint Genome Institute"/>
            <person name="Kuo A."/>
            <person name="Kohler A."/>
            <person name="Jargeat P."/>
            <person name="Nagy L.G."/>
            <person name="Floudas D."/>
            <person name="Copeland A."/>
            <person name="Barry K.W."/>
            <person name="Cichocki N."/>
            <person name="Veneault-Fourrey C."/>
            <person name="LaButti K."/>
            <person name="Lindquist E.A."/>
            <person name="Lipzen A."/>
            <person name="Lundell T."/>
            <person name="Morin E."/>
            <person name="Murat C."/>
            <person name="Sun H."/>
            <person name="Tunlid A."/>
            <person name="Henrissat B."/>
            <person name="Grigoriev I.V."/>
            <person name="Hibbett D.S."/>
            <person name="Martin F."/>
            <person name="Nordberg H.P."/>
            <person name="Cantor M.N."/>
            <person name="Hua S.X."/>
        </authorList>
    </citation>
    <scope>NUCLEOTIDE SEQUENCE [LARGE SCALE GENOMIC DNA]</scope>
    <source>
        <strain evidence="3 4">Ve08.2h10</strain>
    </source>
</reference>
<dbReference type="STRING" id="930991.A0A0D0DTD3"/>
<dbReference type="PANTHER" id="PTHR31836">
    <property type="match status" value="1"/>
</dbReference>
<feature type="signal peptide" evidence="2">
    <location>
        <begin position="1"/>
        <end position="20"/>
    </location>
</feature>
<evidence type="ECO:0000256" key="1">
    <source>
        <dbReference type="ARBA" id="ARBA00022729"/>
    </source>
</evidence>
<evidence type="ECO:0000313" key="3">
    <source>
        <dbReference type="EMBL" id="KIK97073.1"/>
    </source>
</evidence>
<evidence type="ECO:0000256" key="2">
    <source>
        <dbReference type="SAM" id="SignalP"/>
    </source>
</evidence>
<gene>
    <name evidence="3" type="ORF">PAXRUDRAFT_137106</name>
</gene>
<dbReference type="InterPro" id="IPR036908">
    <property type="entry name" value="RlpA-like_sf"/>
</dbReference>
<feature type="chain" id="PRO_5002208617" evidence="2">
    <location>
        <begin position="21"/>
        <end position="135"/>
    </location>
</feature>
<protein>
    <submittedName>
        <fullName evidence="3">Uncharacterized protein</fullName>
    </submittedName>
</protein>
<keyword evidence="1 2" id="KW-0732">Signal</keyword>
<sequence>MYQFSTLLIMLSATFLMALAAPLPDAQSLDKRITHDGRGTWFNVGDGACGYWNVNTDPIVAISAEIYGSGGNCGQWVHITNTANGKSAYGLTRDECESCGSSDLDMSPGLFEQIGDLSTGVLAISWNFMSMDWSP</sequence>
<dbReference type="SUPFAM" id="SSF50685">
    <property type="entry name" value="Barwin-like endoglucanases"/>
    <property type="match status" value="1"/>
</dbReference>
<dbReference type="EMBL" id="KN824954">
    <property type="protein sequence ID" value="KIK97073.1"/>
    <property type="molecule type" value="Genomic_DNA"/>
</dbReference>
<dbReference type="CDD" id="cd22191">
    <property type="entry name" value="DPBB_RlpA_EXP_N-like"/>
    <property type="match status" value="1"/>
</dbReference>
<dbReference type="AlphaFoldDB" id="A0A0D0DTD3"/>
<accession>A0A0D0DTD3</accession>
<dbReference type="InParanoid" id="A0A0D0DTD3"/>
<dbReference type="InterPro" id="IPR051477">
    <property type="entry name" value="Expansin_CellWall"/>
</dbReference>
<dbReference type="PANTHER" id="PTHR31836:SF28">
    <property type="entry name" value="SRCR DOMAIN-CONTAINING PROTEIN-RELATED"/>
    <property type="match status" value="1"/>
</dbReference>
<reference evidence="4" key="2">
    <citation type="submission" date="2015-01" db="EMBL/GenBank/DDBJ databases">
        <title>Evolutionary Origins and Diversification of the Mycorrhizal Mutualists.</title>
        <authorList>
            <consortium name="DOE Joint Genome Institute"/>
            <consortium name="Mycorrhizal Genomics Consortium"/>
            <person name="Kohler A."/>
            <person name="Kuo A."/>
            <person name="Nagy L.G."/>
            <person name="Floudas D."/>
            <person name="Copeland A."/>
            <person name="Barry K.W."/>
            <person name="Cichocki N."/>
            <person name="Veneault-Fourrey C."/>
            <person name="LaButti K."/>
            <person name="Lindquist E.A."/>
            <person name="Lipzen A."/>
            <person name="Lundell T."/>
            <person name="Morin E."/>
            <person name="Murat C."/>
            <person name="Riley R."/>
            <person name="Ohm R."/>
            <person name="Sun H."/>
            <person name="Tunlid A."/>
            <person name="Henrissat B."/>
            <person name="Grigoriev I.V."/>
            <person name="Hibbett D.S."/>
            <person name="Martin F."/>
        </authorList>
    </citation>
    <scope>NUCLEOTIDE SEQUENCE [LARGE SCALE GENOMIC DNA]</scope>
    <source>
        <strain evidence="4">Ve08.2h10</strain>
    </source>
</reference>
<dbReference type="OrthoDB" id="406505at2759"/>
<dbReference type="Gene3D" id="2.40.40.10">
    <property type="entry name" value="RlpA-like domain"/>
    <property type="match status" value="1"/>
</dbReference>